<organism evidence="2 3">
    <name type="scientific">Lysobacter arseniciresistens ZS79</name>
    <dbReference type="NCBI Taxonomy" id="913325"/>
    <lineage>
        <taxon>Bacteria</taxon>
        <taxon>Pseudomonadati</taxon>
        <taxon>Pseudomonadota</taxon>
        <taxon>Gammaproteobacteria</taxon>
        <taxon>Lysobacterales</taxon>
        <taxon>Lysobacteraceae</taxon>
        <taxon>Novilysobacter</taxon>
    </lineage>
</organism>
<comment type="caution">
    <text evidence="2">The sequence shown here is derived from an EMBL/GenBank/DDBJ whole genome shotgun (WGS) entry which is preliminary data.</text>
</comment>
<dbReference type="Pfam" id="PF18914">
    <property type="entry name" value="DUF5666"/>
    <property type="match status" value="2"/>
</dbReference>
<dbReference type="InterPro" id="IPR043724">
    <property type="entry name" value="DUF5666"/>
</dbReference>
<dbReference type="RefSeq" id="WP_036206377.1">
    <property type="nucleotide sequence ID" value="NZ_AVPT01000001.1"/>
</dbReference>
<sequence length="228" mass="25526">MTIPTDSPRRWRNPVRWLLLAAAALLLAGCVTGYGTPGGYGQGGYGQGYGYGSERVLGTVQDVDPRYGRIVLTADSGYGGRVSQVAIRYDRNTRLVYQGQLHDPAGLERGDRISVEAVRSGGELWARNIEVVHNVRDSYGGNYYGGDLRGSVRWVDPRAQVIGITRGGYSGREERVRYDSRTRVEHRGRLLRPDALEPGDVIRIQARPYGNDWIAERIWVEIDVRSRY</sequence>
<dbReference type="STRING" id="913325.N799_00800"/>
<evidence type="ECO:0000313" key="3">
    <source>
        <dbReference type="Proteomes" id="UP000029989"/>
    </source>
</evidence>
<protein>
    <recommendedName>
        <fullName evidence="1">DUF5666 domain-containing protein</fullName>
    </recommendedName>
</protein>
<feature type="domain" description="DUF5666" evidence="1">
    <location>
        <begin position="175"/>
        <end position="218"/>
    </location>
</feature>
<proteinExistence type="predicted"/>
<evidence type="ECO:0000259" key="1">
    <source>
        <dbReference type="Pfam" id="PF18914"/>
    </source>
</evidence>
<name>A0A0A0F5V2_9GAMM</name>
<gene>
    <name evidence="2" type="ORF">N799_00800</name>
</gene>
<dbReference type="OrthoDB" id="6023596at2"/>
<feature type="domain" description="DUF5666" evidence="1">
    <location>
        <begin position="58"/>
        <end position="130"/>
    </location>
</feature>
<reference evidence="2 3" key="1">
    <citation type="journal article" date="2015" name="Stand. Genomic Sci.">
        <title>Genomic information of the arsenic-resistant bacterium Lysobacter arseniciresistens type strain ZS79(T) and comparison of Lysobacter draft genomes.</title>
        <authorList>
            <person name="Liu L."/>
            <person name="Zhang S."/>
            <person name="Luo M."/>
            <person name="Wang G."/>
        </authorList>
    </citation>
    <scope>NUCLEOTIDE SEQUENCE [LARGE SCALE GENOMIC DNA]</scope>
    <source>
        <strain evidence="2 3">ZS79</strain>
    </source>
</reference>
<dbReference type="AlphaFoldDB" id="A0A0A0F5V2"/>
<accession>A0A0A0F5V2</accession>
<evidence type="ECO:0000313" key="2">
    <source>
        <dbReference type="EMBL" id="KGM57748.1"/>
    </source>
</evidence>
<dbReference type="Proteomes" id="UP000029989">
    <property type="component" value="Unassembled WGS sequence"/>
</dbReference>
<dbReference type="EMBL" id="AVPT01000001">
    <property type="protein sequence ID" value="KGM57748.1"/>
    <property type="molecule type" value="Genomic_DNA"/>
</dbReference>
<keyword evidence="3" id="KW-1185">Reference proteome</keyword>